<evidence type="ECO:0000256" key="4">
    <source>
        <dbReference type="ARBA" id="ARBA00022989"/>
    </source>
</evidence>
<organism evidence="7 8">
    <name type="scientific">Lagenidium giganteum</name>
    <dbReference type="NCBI Taxonomy" id="4803"/>
    <lineage>
        <taxon>Eukaryota</taxon>
        <taxon>Sar</taxon>
        <taxon>Stramenopiles</taxon>
        <taxon>Oomycota</taxon>
        <taxon>Peronosporomycetes</taxon>
        <taxon>Pythiales</taxon>
        <taxon>Pythiaceae</taxon>
    </lineage>
</organism>
<feature type="transmembrane region" description="Helical" evidence="6">
    <location>
        <begin position="29"/>
        <end position="47"/>
    </location>
</feature>
<accession>A0AAV2ZC52</accession>
<dbReference type="PANTHER" id="PTHR12668">
    <property type="entry name" value="TRANSMEMBRANE PROTEIN 14, 15"/>
    <property type="match status" value="1"/>
</dbReference>
<evidence type="ECO:0000313" key="8">
    <source>
        <dbReference type="Proteomes" id="UP001146120"/>
    </source>
</evidence>
<evidence type="ECO:0000256" key="6">
    <source>
        <dbReference type="SAM" id="Phobius"/>
    </source>
</evidence>
<evidence type="ECO:0000256" key="5">
    <source>
        <dbReference type="ARBA" id="ARBA00023136"/>
    </source>
</evidence>
<evidence type="ECO:0000256" key="1">
    <source>
        <dbReference type="ARBA" id="ARBA00004370"/>
    </source>
</evidence>
<proteinExistence type="inferred from homology"/>
<gene>
    <name evidence="7" type="ORF">N0F65_005966</name>
</gene>
<evidence type="ECO:0000256" key="2">
    <source>
        <dbReference type="ARBA" id="ARBA00007590"/>
    </source>
</evidence>
<reference evidence="7" key="2">
    <citation type="journal article" date="2023" name="Microbiol Resour">
        <title>Decontamination and Annotation of the Draft Genome Sequence of the Oomycete Lagenidium giganteum ARSEF 373.</title>
        <authorList>
            <person name="Morgan W.R."/>
            <person name="Tartar A."/>
        </authorList>
    </citation>
    <scope>NUCLEOTIDE SEQUENCE</scope>
    <source>
        <strain evidence="7">ARSEF 373</strain>
    </source>
</reference>
<dbReference type="InterPro" id="IPR005349">
    <property type="entry name" value="TMEM14"/>
</dbReference>
<dbReference type="PANTHER" id="PTHR12668:SF53">
    <property type="entry name" value="TMEM14 PROTEIN HOMOLOG YJR085C"/>
    <property type="match status" value="1"/>
</dbReference>
<dbReference type="InterPro" id="IPR044890">
    <property type="entry name" value="TMEM14_sf"/>
</dbReference>
<keyword evidence="3 6" id="KW-0812">Transmembrane</keyword>
<keyword evidence="4 6" id="KW-1133">Transmembrane helix</keyword>
<name>A0AAV2ZC52_9STRA</name>
<feature type="transmembrane region" description="Helical" evidence="6">
    <location>
        <begin position="6"/>
        <end position="22"/>
    </location>
</feature>
<evidence type="ECO:0000313" key="7">
    <source>
        <dbReference type="EMBL" id="DBA02939.1"/>
    </source>
</evidence>
<dbReference type="Pfam" id="PF03647">
    <property type="entry name" value="Tmemb_14"/>
    <property type="match status" value="1"/>
</dbReference>
<dbReference type="Proteomes" id="UP001146120">
    <property type="component" value="Unassembled WGS sequence"/>
</dbReference>
<feature type="transmembrane region" description="Helical" evidence="6">
    <location>
        <begin position="59"/>
        <end position="75"/>
    </location>
</feature>
<comment type="similarity">
    <text evidence="2">Belongs to the TMEM14 family.</text>
</comment>
<comment type="caution">
    <text evidence="7">The sequence shown here is derived from an EMBL/GenBank/DDBJ whole genome shotgun (WGS) entry which is preliminary data.</text>
</comment>
<dbReference type="AlphaFoldDB" id="A0AAV2ZC52"/>
<keyword evidence="8" id="KW-1185">Reference proteome</keyword>
<keyword evidence="5 6" id="KW-0472">Membrane</keyword>
<evidence type="ECO:0008006" key="9">
    <source>
        <dbReference type="Google" id="ProtNLM"/>
    </source>
</evidence>
<evidence type="ECO:0000256" key="3">
    <source>
        <dbReference type="ARBA" id="ARBA00022692"/>
    </source>
</evidence>
<comment type="subcellular location">
    <subcellularLocation>
        <location evidence="1">Membrane</location>
    </subcellularLocation>
</comment>
<dbReference type="GO" id="GO:0016020">
    <property type="term" value="C:membrane"/>
    <property type="evidence" value="ECO:0007669"/>
    <property type="project" value="UniProtKB-SubCell"/>
</dbReference>
<reference evidence="7" key="1">
    <citation type="submission" date="2022-11" db="EMBL/GenBank/DDBJ databases">
        <authorList>
            <person name="Morgan W.R."/>
            <person name="Tartar A."/>
        </authorList>
    </citation>
    <scope>NUCLEOTIDE SEQUENCE</scope>
    <source>
        <strain evidence="7">ARSEF 373</strain>
    </source>
</reference>
<sequence length="107" mass="11202">MSHHPTYTMAALLGAGGVIGFLKKKSIPSLVAGVALGTGFGIAGYMLQSGRMTQGHGTALFFSTITMSAMGVRAIRTRKPMPIAISAMGAVSAAYHAQRFTEWIGQE</sequence>
<dbReference type="EMBL" id="DAKRPA010000025">
    <property type="protein sequence ID" value="DBA02939.1"/>
    <property type="molecule type" value="Genomic_DNA"/>
</dbReference>
<protein>
    <recommendedName>
        <fullName evidence="9">Transmembrane protein 14</fullName>
    </recommendedName>
</protein>
<dbReference type="Gene3D" id="1.10.10.1740">
    <property type="entry name" value="Transmembrane protein 14-like"/>
    <property type="match status" value="1"/>
</dbReference>